<feature type="transmembrane region" description="Helical" evidence="6">
    <location>
        <begin position="120"/>
        <end position="141"/>
    </location>
</feature>
<keyword evidence="2" id="KW-1003">Cell membrane</keyword>
<feature type="transmembrane region" description="Helical" evidence="6">
    <location>
        <begin position="46"/>
        <end position="64"/>
    </location>
</feature>
<keyword evidence="4 6" id="KW-1133">Transmembrane helix</keyword>
<feature type="transmembrane region" description="Helical" evidence="6">
    <location>
        <begin position="12"/>
        <end position="34"/>
    </location>
</feature>
<dbReference type="OrthoDB" id="178667at2"/>
<dbReference type="RefSeq" id="WP_025731433.1">
    <property type="nucleotide sequence ID" value="NZ_JAAIWK010000045.1"/>
</dbReference>
<comment type="subcellular location">
    <subcellularLocation>
        <location evidence="1">Cell membrane</location>
        <topology evidence="1">Multi-pass membrane protein</topology>
    </subcellularLocation>
</comment>
<reference evidence="7 9" key="1">
    <citation type="submission" date="2014-10" db="EMBL/GenBank/DDBJ databases">
        <title>Draft genome of phytase producing Bacillus ginsengihumi strain M2.11.</title>
        <authorList>
            <person name="Toymentseva A."/>
            <person name="Boulygina E.A."/>
            <person name="Kazakov S.V."/>
            <person name="Kayumov I."/>
            <person name="Suleimanova A.D."/>
            <person name="Mardanova A.M."/>
            <person name="Maria S.N."/>
            <person name="Sergey M.Y."/>
            <person name="Sharipova M.R."/>
        </authorList>
    </citation>
    <scope>NUCLEOTIDE SEQUENCE [LARGE SCALE GENOMIC DNA]</scope>
    <source>
        <strain evidence="7 9">M2.11</strain>
    </source>
</reference>
<keyword evidence="5 6" id="KW-0472">Membrane</keyword>
<feature type="transmembrane region" description="Helical" evidence="6">
    <location>
        <begin position="396"/>
        <end position="412"/>
    </location>
</feature>
<name>A0A0A6VCW9_9BACI</name>
<evidence type="ECO:0000313" key="9">
    <source>
        <dbReference type="Proteomes" id="UP000030588"/>
    </source>
</evidence>
<sequence length="434" mass="46482">MSKKSEGTIRLPQAIALYIGAVLGSGILIVPGLAAQMAGPASLTDWGMMLILVLPLSMCMAFLAQKYPHAGGVSHFVTLAFGSAFGNLVGWFFLMSIPIGAPVAALTGAGYLCSALNLSANAQIIAASVILLFAVVLNYIGMRFAGKVQVGVVVGIICVLLLAIVGAIPNMERENFQPFMPHGITSVGFASTILFWCFIGWEAVSHLSEEFVNPKKDVMKATVIAAVLIGILYFATAVAVVGTKSYGHVSQASLVIIAEKAFGPFGGILIGFVSLLICLATVIAYIGAASRLAYSLALNGYAPKWFSIQSKKFATPKGGLFFLTLCFTAVMGMYALHIYTLTELIQLPNATFLLTYLSGCAAGVVLFKKQKQQFLISFISLLATIIMFLFVGKAIIYPLIIVLFFTAYHVLAKRGSVFLKRKRDTGKVEKYHIK</sequence>
<dbReference type="PANTHER" id="PTHR42770:SF13">
    <property type="entry name" value="L-METHIONINE_BRANCHED-CHAIN AMINO ACID EXPORTER YJEH"/>
    <property type="match status" value="1"/>
</dbReference>
<dbReference type="Gene3D" id="1.20.1740.10">
    <property type="entry name" value="Amino acid/polyamine transporter I"/>
    <property type="match status" value="1"/>
</dbReference>
<dbReference type="Pfam" id="PF13520">
    <property type="entry name" value="AA_permease_2"/>
    <property type="match status" value="1"/>
</dbReference>
<evidence type="ECO:0000256" key="3">
    <source>
        <dbReference type="ARBA" id="ARBA00022692"/>
    </source>
</evidence>
<evidence type="ECO:0000256" key="2">
    <source>
        <dbReference type="ARBA" id="ARBA00022475"/>
    </source>
</evidence>
<dbReference type="InterPro" id="IPR002293">
    <property type="entry name" value="AA/rel_permease1"/>
</dbReference>
<dbReference type="Proteomes" id="UP000476934">
    <property type="component" value="Unassembled WGS sequence"/>
</dbReference>
<dbReference type="PANTHER" id="PTHR42770">
    <property type="entry name" value="AMINO ACID TRANSPORTER-RELATED"/>
    <property type="match status" value="1"/>
</dbReference>
<feature type="transmembrane region" description="Helical" evidence="6">
    <location>
        <begin position="180"/>
        <end position="201"/>
    </location>
</feature>
<evidence type="ECO:0000256" key="6">
    <source>
        <dbReference type="SAM" id="Phobius"/>
    </source>
</evidence>
<accession>A0A0A6VCW9</accession>
<dbReference type="Proteomes" id="UP000030588">
    <property type="component" value="Unassembled WGS sequence"/>
</dbReference>
<dbReference type="STRING" id="363870.NG54_09800"/>
<feature type="transmembrane region" description="Helical" evidence="6">
    <location>
        <begin position="221"/>
        <end position="241"/>
    </location>
</feature>
<feature type="transmembrane region" description="Helical" evidence="6">
    <location>
        <begin position="345"/>
        <end position="367"/>
    </location>
</feature>
<comment type="caution">
    <text evidence="7">The sequence shown here is derived from an EMBL/GenBank/DDBJ whole genome shotgun (WGS) entry which is preliminary data.</text>
</comment>
<dbReference type="InterPro" id="IPR050367">
    <property type="entry name" value="APC_superfamily"/>
</dbReference>
<feature type="transmembrane region" description="Helical" evidence="6">
    <location>
        <begin position="148"/>
        <end position="168"/>
    </location>
</feature>
<gene>
    <name evidence="8" type="ORF">G4D61_17395</name>
    <name evidence="7" type="ORF">NG54_09800</name>
</gene>
<reference evidence="8" key="2">
    <citation type="submission" date="2020-02" db="EMBL/GenBank/DDBJ databases">
        <authorList>
            <person name="Feng H."/>
        </authorList>
    </citation>
    <scope>NUCLEOTIDE SEQUENCE [LARGE SCALE GENOMIC DNA]</scope>
    <source>
        <strain evidence="8">Gsoil 114</strain>
    </source>
</reference>
<dbReference type="GO" id="GO:0005886">
    <property type="term" value="C:plasma membrane"/>
    <property type="evidence" value="ECO:0007669"/>
    <property type="project" value="UniProtKB-SubCell"/>
</dbReference>
<evidence type="ECO:0000256" key="4">
    <source>
        <dbReference type="ARBA" id="ARBA00022989"/>
    </source>
</evidence>
<evidence type="ECO:0000313" key="8">
    <source>
        <dbReference type="EMBL" id="NEY21691.1"/>
    </source>
</evidence>
<dbReference type="EMBL" id="JRUN01000026">
    <property type="protein sequence ID" value="KHD85308.1"/>
    <property type="molecule type" value="Genomic_DNA"/>
</dbReference>
<evidence type="ECO:0000313" key="7">
    <source>
        <dbReference type="EMBL" id="KHD85308.1"/>
    </source>
</evidence>
<feature type="transmembrane region" description="Helical" evidence="6">
    <location>
        <begin position="76"/>
        <end position="100"/>
    </location>
</feature>
<keyword evidence="3 6" id="KW-0812">Transmembrane</keyword>
<feature type="transmembrane region" description="Helical" evidence="6">
    <location>
        <begin position="374"/>
        <end position="390"/>
    </location>
</feature>
<dbReference type="AlphaFoldDB" id="A0A0A6VCW9"/>
<dbReference type="GO" id="GO:0022857">
    <property type="term" value="F:transmembrane transporter activity"/>
    <property type="evidence" value="ECO:0007669"/>
    <property type="project" value="InterPro"/>
</dbReference>
<dbReference type="EMBL" id="JAAIWK010000045">
    <property type="protein sequence ID" value="NEY21691.1"/>
    <property type="molecule type" value="Genomic_DNA"/>
</dbReference>
<reference evidence="8 10" key="3">
    <citation type="submission" date="2020-03" db="EMBL/GenBank/DDBJ databases">
        <title>Bacillus aquiflavi sp. nov., isolated from yellow water of strong flavor Chinese baijiu in Yibin region of China.</title>
        <authorList>
            <person name="Xie J."/>
        </authorList>
    </citation>
    <scope>NUCLEOTIDE SEQUENCE [LARGE SCALE GENOMIC DNA]</scope>
    <source>
        <strain evidence="8 10">Gsoil 114</strain>
    </source>
</reference>
<organism evidence="7 9">
    <name type="scientific">Heyndrickxia ginsengihumi</name>
    <dbReference type="NCBI Taxonomy" id="363870"/>
    <lineage>
        <taxon>Bacteria</taxon>
        <taxon>Bacillati</taxon>
        <taxon>Bacillota</taxon>
        <taxon>Bacilli</taxon>
        <taxon>Bacillales</taxon>
        <taxon>Bacillaceae</taxon>
        <taxon>Heyndrickxia</taxon>
    </lineage>
</organism>
<evidence type="ECO:0000256" key="1">
    <source>
        <dbReference type="ARBA" id="ARBA00004651"/>
    </source>
</evidence>
<dbReference type="PIRSF" id="PIRSF006060">
    <property type="entry name" value="AA_transporter"/>
    <property type="match status" value="1"/>
</dbReference>
<evidence type="ECO:0000256" key="5">
    <source>
        <dbReference type="ARBA" id="ARBA00023136"/>
    </source>
</evidence>
<feature type="transmembrane region" description="Helical" evidence="6">
    <location>
        <begin position="320"/>
        <end position="339"/>
    </location>
</feature>
<protein>
    <submittedName>
        <fullName evidence="7">Amino acid permease</fullName>
    </submittedName>
</protein>
<proteinExistence type="predicted"/>
<keyword evidence="10" id="KW-1185">Reference proteome</keyword>
<feature type="transmembrane region" description="Helical" evidence="6">
    <location>
        <begin position="261"/>
        <end position="286"/>
    </location>
</feature>
<evidence type="ECO:0000313" key="10">
    <source>
        <dbReference type="Proteomes" id="UP000476934"/>
    </source>
</evidence>